<protein>
    <submittedName>
        <fullName evidence="4">Uncharacterized conserved protein YbjT, contains NAD(P)-binding and DUF2867 domains</fullName>
    </submittedName>
</protein>
<dbReference type="Proteomes" id="UP000198432">
    <property type="component" value="Unassembled WGS sequence"/>
</dbReference>
<dbReference type="RefSeq" id="WP_089317829.1">
    <property type="nucleotide sequence ID" value="NZ_FZOQ01000002.1"/>
</dbReference>
<organism evidence="4 5">
    <name type="scientific">Pontibacter ummariensis</name>
    <dbReference type="NCBI Taxonomy" id="1610492"/>
    <lineage>
        <taxon>Bacteria</taxon>
        <taxon>Pseudomonadati</taxon>
        <taxon>Bacteroidota</taxon>
        <taxon>Cytophagia</taxon>
        <taxon>Cytophagales</taxon>
        <taxon>Hymenobacteraceae</taxon>
        <taxon>Pontibacter</taxon>
    </lineage>
</organism>
<evidence type="ECO:0000256" key="2">
    <source>
        <dbReference type="ARBA" id="ARBA00023276"/>
    </source>
</evidence>
<evidence type="ECO:0000256" key="1">
    <source>
        <dbReference type="ARBA" id="ARBA00022531"/>
    </source>
</evidence>
<accession>A0A239C7K7</accession>
<name>A0A239C7K7_9BACT</name>
<dbReference type="EMBL" id="FZOQ01000002">
    <property type="protein sequence ID" value="SNS15648.1"/>
    <property type="molecule type" value="Genomic_DNA"/>
</dbReference>
<dbReference type="Gene3D" id="3.40.50.720">
    <property type="entry name" value="NAD(P)-binding Rossmann-like Domain"/>
    <property type="match status" value="1"/>
</dbReference>
<feature type="domain" description="NAD(P)-binding" evidence="3">
    <location>
        <begin position="8"/>
        <end position="154"/>
    </location>
</feature>
<dbReference type="InterPro" id="IPR044256">
    <property type="entry name" value="HCF244-like"/>
</dbReference>
<dbReference type="Pfam" id="PF13460">
    <property type="entry name" value="NAD_binding_10"/>
    <property type="match status" value="1"/>
</dbReference>
<dbReference type="GO" id="GO:0015979">
    <property type="term" value="P:photosynthesis"/>
    <property type="evidence" value="ECO:0007669"/>
    <property type="project" value="UniProtKB-KW"/>
</dbReference>
<evidence type="ECO:0000313" key="5">
    <source>
        <dbReference type="Proteomes" id="UP000198432"/>
    </source>
</evidence>
<dbReference type="GO" id="GO:0009523">
    <property type="term" value="C:photosystem II"/>
    <property type="evidence" value="ECO:0007669"/>
    <property type="project" value="UniProtKB-KW"/>
</dbReference>
<keyword evidence="5" id="KW-1185">Reference proteome</keyword>
<evidence type="ECO:0000259" key="3">
    <source>
        <dbReference type="Pfam" id="PF13460"/>
    </source>
</evidence>
<dbReference type="SUPFAM" id="SSF51735">
    <property type="entry name" value="NAD(P)-binding Rossmann-fold domains"/>
    <property type="match status" value="1"/>
</dbReference>
<proteinExistence type="predicted"/>
<dbReference type="OrthoDB" id="9803892at2"/>
<keyword evidence="2" id="KW-0604">Photosystem II</keyword>
<reference evidence="5" key="1">
    <citation type="submission" date="2017-06" db="EMBL/GenBank/DDBJ databases">
        <authorList>
            <person name="Varghese N."/>
            <person name="Submissions S."/>
        </authorList>
    </citation>
    <scope>NUCLEOTIDE SEQUENCE [LARGE SCALE GENOMIC DNA]</scope>
    <source>
        <strain evidence="5">NKM1</strain>
    </source>
</reference>
<dbReference type="InterPro" id="IPR016040">
    <property type="entry name" value="NAD(P)-bd_dom"/>
</dbReference>
<dbReference type="AlphaFoldDB" id="A0A239C7K7"/>
<dbReference type="PANTHER" id="PTHR47128">
    <property type="match status" value="1"/>
</dbReference>
<evidence type="ECO:0000313" key="4">
    <source>
        <dbReference type="EMBL" id="SNS15648.1"/>
    </source>
</evidence>
<dbReference type="PANTHER" id="PTHR47128:SF2">
    <property type="entry name" value="PROTEIN HIGH CHLOROPHYLL FLUORESCENCE PHENOTYPE 244, CHLOROPLASTIC"/>
    <property type="match status" value="1"/>
</dbReference>
<dbReference type="CDD" id="cd05243">
    <property type="entry name" value="SDR_a5"/>
    <property type="match status" value="1"/>
</dbReference>
<gene>
    <name evidence="4" type="ORF">SAMN06296052_102367</name>
</gene>
<sequence>MRNILLAGATGHVGQHLLRELKRQGYPVSVLARTAAKANQLLPPPDNILVADATKPETLRGCCQGMDVVVSTLGKSISLTDNSKGSFQEVDYRANYNLLQEAKAAGVQQFVYVSAFSAEAHPQLAYFKAHADFARELKHSDILYTILEPTALFSAFDEVVAMARKGRIGLLGTGDKLTNPIYEGDLAKIAVGEIGCPSRTIALGGKTIYSRAELIRLACKAANYKGFLPSVPFPVVASVLPLVKLLNRNLYDKVSFMIAVSKVDCVAPQVGAHTLEEYFHITPKEPA</sequence>
<dbReference type="InterPro" id="IPR036291">
    <property type="entry name" value="NAD(P)-bd_dom_sf"/>
</dbReference>
<keyword evidence="1" id="KW-0602">Photosynthesis</keyword>